<organism evidence="18 19">
    <name type="scientific">Serendipita indica (strain DSM 11827)</name>
    <name type="common">Root endophyte fungus</name>
    <name type="synonym">Piriformospora indica</name>
    <dbReference type="NCBI Taxonomy" id="1109443"/>
    <lineage>
        <taxon>Eukaryota</taxon>
        <taxon>Fungi</taxon>
        <taxon>Dikarya</taxon>
        <taxon>Basidiomycota</taxon>
        <taxon>Agaricomycotina</taxon>
        <taxon>Agaricomycetes</taxon>
        <taxon>Sebacinales</taxon>
        <taxon>Serendipitaceae</taxon>
        <taxon>Serendipita</taxon>
    </lineage>
</organism>
<keyword evidence="4 12" id="KW-0489">Methyltransferase</keyword>
<dbReference type="InParanoid" id="G4TJH8"/>
<keyword evidence="5 12" id="KW-0808">Transferase</keyword>
<evidence type="ECO:0000256" key="2">
    <source>
        <dbReference type="ARBA" id="ARBA00011925"/>
    </source>
</evidence>
<dbReference type="GO" id="GO:0042054">
    <property type="term" value="F:histone methyltransferase activity"/>
    <property type="evidence" value="ECO:0007669"/>
    <property type="project" value="TreeGrafter"/>
</dbReference>
<dbReference type="Gene3D" id="2.70.160.11">
    <property type="entry name" value="Hnrnp arginine n-methyltransferase1"/>
    <property type="match status" value="1"/>
</dbReference>
<evidence type="ECO:0000256" key="3">
    <source>
        <dbReference type="ARBA" id="ARBA00022490"/>
    </source>
</evidence>
<dbReference type="InterPro" id="IPR041698">
    <property type="entry name" value="Methyltransf_25"/>
</dbReference>
<evidence type="ECO:0000256" key="13">
    <source>
        <dbReference type="SAM" id="Coils"/>
    </source>
</evidence>
<evidence type="ECO:0000313" key="19">
    <source>
        <dbReference type="Proteomes" id="UP000007148"/>
    </source>
</evidence>
<proteinExistence type="predicted"/>
<evidence type="ECO:0000256" key="1">
    <source>
        <dbReference type="ARBA" id="ARBA00004514"/>
    </source>
</evidence>
<dbReference type="OrthoDB" id="7848332at2759"/>
<feature type="coiled-coil region" evidence="13">
    <location>
        <begin position="167"/>
        <end position="201"/>
    </location>
</feature>
<evidence type="ECO:0000256" key="12">
    <source>
        <dbReference type="PROSITE-ProRule" id="PRU01015"/>
    </source>
</evidence>
<evidence type="ECO:0000256" key="4">
    <source>
        <dbReference type="ARBA" id="ARBA00022603"/>
    </source>
</evidence>
<dbReference type="EC" id="2.1.1.319" evidence="2"/>
<feature type="domain" description="Protein arginine N-methyltransferase 3-like C2H2 zinc finger" evidence="16">
    <location>
        <begin position="91"/>
        <end position="132"/>
    </location>
</feature>
<dbReference type="GO" id="GO:0035242">
    <property type="term" value="F:protein-arginine omega-N asymmetric methyltransferase activity"/>
    <property type="evidence" value="ECO:0007669"/>
    <property type="project" value="UniProtKB-EC"/>
</dbReference>
<sequence length="643" mass="71441">MPRTASTTSSRSSSTGSDDEDNNWDDLVDDSQQPATLSLFEDKSFPSVEEAIANDREKHGFDLIALCSNLCEFIANPRHWITTLINGWPKALDPYQRIRLVNYIRSQKPPPNELTALGGTETFFGDDTYLKPVIEDDPLLQLQMDEWSSDSELDASTSKDISGEKELIRTRREVKKLRERLAKAQQDLADYQALVQRNLANIANDTFGGVTAEDIRNEELPTNSNRDDDTHYFESYNEQAIHYIMLTDRVRTSTYATFILSNPSLFQNAVVMDVGCGTGILSLFAARAGAKRVIAVEASKIGEKADANFKASGYADKITLVRSKVENIKSLPDDIPHVDVILSEWMGYSLLYESMLDSVLVARDRFLHPGGTFIESPGEPAKNTSTQHGVMAPSQCRIMLALADPQTIVKERVGFWKDVYGFDMSAMSTEAYDDAIIDYVANESLLSDSCIVKDLNLQTIAAKALSFTAPFTLKAKDLPTSPASKVKSGNTYFLGKLHNHRTYATAFVLWFDTFFHPTGQQYPPEIPCKVHTSGDGDWETGDVLKLRPSHKRRKTLESKEAPNVSNLVDPDQTTTEPQSIIKPSSVGKIDSPLAQMHGPGTAGEELAPETREESFTTGPHGTPTHWKQTVFLLKTPIEIRRGT</sequence>
<dbReference type="Proteomes" id="UP000007148">
    <property type="component" value="Unassembled WGS sequence"/>
</dbReference>
<dbReference type="eggNOG" id="KOG1499">
    <property type="taxonomic scope" value="Eukaryota"/>
</dbReference>
<evidence type="ECO:0000256" key="14">
    <source>
        <dbReference type="SAM" id="MobiDB-lite"/>
    </source>
</evidence>
<evidence type="ECO:0000259" key="16">
    <source>
        <dbReference type="Pfam" id="PF21137"/>
    </source>
</evidence>
<reference evidence="18 19" key="1">
    <citation type="journal article" date="2011" name="PLoS Pathog.">
        <title>Endophytic Life Strategies Decoded by Genome and Transcriptome Analyses of the Mutualistic Root Symbiont Piriformospora indica.</title>
        <authorList>
            <person name="Zuccaro A."/>
            <person name="Lahrmann U."/>
            <person name="Guldener U."/>
            <person name="Langen G."/>
            <person name="Pfiffi S."/>
            <person name="Biedenkopf D."/>
            <person name="Wong P."/>
            <person name="Samans B."/>
            <person name="Grimm C."/>
            <person name="Basiewicz M."/>
            <person name="Murat C."/>
            <person name="Martin F."/>
            <person name="Kogel K.H."/>
        </authorList>
    </citation>
    <scope>NUCLEOTIDE SEQUENCE [LARGE SCALE GENOMIC DNA]</scope>
    <source>
        <strain evidence="18 19">DSM 11827</strain>
    </source>
</reference>
<comment type="catalytic activity">
    <reaction evidence="11">
        <text>L-arginyl-[protein] + S-adenosyl-L-methionine = N(omega)-methyl-L-arginyl-[protein] + S-adenosyl-L-homocysteine + H(+)</text>
        <dbReference type="Rhea" id="RHEA:48100"/>
        <dbReference type="Rhea" id="RHEA-COMP:10532"/>
        <dbReference type="Rhea" id="RHEA-COMP:11990"/>
        <dbReference type="ChEBI" id="CHEBI:15378"/>
        <dbReference type="ChEBI" id="CHEBI:29965"/>
        <dbReference type="ChEBI" id="CHEBI:57856"/>
        <dbReference type="ChEBI" id="CHEBI:59789"/>
        <dbReference type="ChEBI" id="CHEBI:65280"/>
    </reaction>
    <physiologicalReaction direction="left-to-right" evidence="11">
        <dbReference type="Rhea" id="RHEA:48101"/>
    </physiologicalReaction>
</comment>
<protein>
    <recommendedName>
        <fullName evidence="2">type I protein arginine methyltransferase</fullName>
        <ecNumber evidence="2">2.1.1.319</ecNumber>
    </recommendedName>
</protein>
<keyword evidence="3" id="KW-0963">Cytoplasm</keyword>
<dbReference type="SUPFAM" id="SSF53335">
    <property type="entry name" value="S-adenosyl-L-methionine-dependent methyltransferases"/>
    <property type="match status" value="1"/>
</dbReference>
<evidence type="ECO:0000256" key="11">
    <source>
        <dbReference type="ARBA" id="ARBA00049303"/>
    </source>
</evidence>
<dbReference type="GO" id="GO:0005634">
    <property type="term" value="C:nucleus"/>
    <property type="evidence" value="ECO:0007669"/>
    <property type="project" value="TreeGrafter"/>
</dbReference>
<dbReference type="InterPro" id="IPR029063">
    <property type="entry name" value="SAM-dependent_MTases_sf"/>
</dbReference>
<evidence type="ECO:0000256" key="7">
    <source>
        <dbReference type="ARBA" id="ARBA00022723"/>
    </source>
</evidence>
<comment type="caution">
    <text evidence="18">The sequence shown here is derived from an EMBL/GenBank/DDBJ whole genome shotgun (WGS) entry which is preliminary data.</text>
</comment>
<dbReference type="InterPro" id="IPR055135">
    <property type="entry name" value="PRMT_dom"/>
</dbReference>
<dbReference type="PANTHER" id="PTHR11006">
    <property type="entry name" value="PROTEIN ARGININE N-METHYLTRANSFERASE"/>
    <property type="match status" value="1"/>
</dbReference>
<dbReference type="GO" id="GO:0008270">
    <property type="term" value="F:zinc ion binding"/>
    <property type="evidence" value="ECO:0007669"/>
    <property type="project" value="UniProtKB-KW"/>
</dbReference>
<evidence type="ECO:0000259" key="17">
    <source>
        <dbReference type="Pfam" id="PF22528"/>
    </source>
</evidence>
<dbReference type="CDD" id="cd02440">
    <property type="entry name" value="AdoMet_MTases"/>
    <property type="match status" value="1"/>
</dbReference>
<gene>
    <name evidence="18" type="ORF">PIIN_05410</name>
</gene>
<dbReference type="EMBL" id="CAFZ01000121">
    <property type="protein sequence ID" value="CCA71471.1"/>
    <property type="molecule type" value="Genomic_DNA"/>
</dbReference>
<accession>G4TJH8</accession>
<evidence type="ECO:0000256" key="5">
    <source>
        <dbReference type="ARBA" id="ARBA00022679"/>
    </source>
</evidence>
<feature type="compositionally biased region" description="Polar residues" evidence="14">
    <location>
        <begin position="563"/>
        <end position="582"/>
    </location>
</feature>
<keyword evidence="7" id="KW-0479">Metal-binding</keyword>
<evidence type="ECO:0000256" key="9">
    <source>
        <dbReference type="ARBA" id="ARBA00022833"/>
    </source>
</evidence>
<feature type="region of interest" description="Disordered" evidence="14">
    <location>
        <begin position="1"/>
        <end position="30"/>
    </location>
</feature>
<dbReference type="Pfam" id="PF13649">
    <property type="entry name" value="Methyltransf_25"/>
    <property type="match status" value="1"/>
</dbReference>
<comment type="subcellular location">
    <subcellularLocation>
        <location evidence="1">Cytoplasm</location>
        <location evidence="1">Cytosol</location>
    </subcellularLocation>
</comment>
<dbReference type="AlphaFoldDB" id="G4TJH8"/>
<keyword evidence="6 12" id="KW-0949">S-adenosyl-L-methionine</keyword>
<dbReference type="Gene3D" id="3.40.50.150">
    <property type="entry name" value="Vaccinia Virus protein VP39"/>
    <property type="match status" value="1"/>
</dbReference>
<evidence type="ECO:0000256" key="6">
    <source>
        <dbReference type="ARBA" id="ARBA00022691"/>
    </source>
</evidence>
<feature type="region of interest" description="Disordered" evidence="14">
    <location>
        <begin position="553"/>
        <end position="625"/>
    </location>
</feature>
<comment type="catalytic activity">
    <reaction evidence="10">
        <text>L-arginyl-[protein] + 2 S-adenosyl-L-methionine = N(omega),N(omega)-dimethyl-L-arginyl-[protein] + 2 S-adenosyl-L-homocysteine + 2 H(+)</text>
        <dbReference type="Rhea" id="RHEA:48096"/>
        <dbReference type="Rhea" id="RHEA-COMP:10532"/>
        <dbReference type="Rhea" id="RHEA-COMP:11991"/>
        <dbReference type="ChEBI" id="CHEBI:15378"/>
        <dbReference type="ChEBI" id="CHEBI:29965"/>
        <dbReference type="ChEBI" id="CHEBI:57856"/>
        <dbReference type="ChEBI" id="CHEBI:59789"/>
        <dbReference type="ChEBI" id="CHEBI:61897"/>
        <dbReference type="EC" id="2.1.1.319"/>
    </reaction>
    <physiologicalReaction direction="left-to-right" evidence="10">
        <dbReference type="Rhea" id="RHEA:48097"/>
    </physiologicalReaction>
</comment>
<feature type="compositionally biased region" description="Acidic residues" evidence="14">
    <location>
        <begin position="17"/>
        <end position="29"/>
    </location>
</feature>
<dbReference type="GO" id="GO:0005829">
    <property type="term" value="C:cytosol"/>
    <property type="evidence" value="ECO:0007669"/>
    <property type="project" value="UniProtKB-SubCell"/>
</dbReference>
<dbReference type="Pfam" id="PF22528">
    <property type="entry name" value="PRMT_C"/>
    <property type="match status" value="1"/>
</dbReference>
<dbReference type="HOGENOM" id="CLU_017375_6_1_1"/>
<dbReference type="PANTHER" id="PTHR11006:SF53">
    <property type="entry name" value="PROTEIN ARGININE N-METHYLTRANSFERASE 3"/>
    <property type="match status" value="1"/>
</dbReference>
<keyword evidence="13" id="KW-0175">Coiled coil</keyword>
<feature type="domain" description="Methyltransferase" evidence="15">
    <location>
        <begin position="271"/>
        <end position="371"/>
    </location>
</feature>
<dbReference type="SUPFAM" id="SSF57667">
    <property type="entry name" value="beta-beta-alpha zinc fingers"/>
    <property type="match status" value="1"/>
</dbReference>
<keyword evidence="9" id="KW-0862">Zinc</keyword>
<feature type="compositionally biased region" description="Low complexity" evidence="14">
    <location>
        <begin position="1"/>
        <end position="16"/>
    </location>
</feature>
<evidence type="ECO:0000259" key="15">
    <source>
        <dbReference type="Pfam" id="PF13649"/>
    </source>
</evidence>
<dbReference type="InterPro" id="IPR036236">
    <property type="entry name" value="Znf_C2H2_sf"/>
</dbReference>
<evidence type="ECO:0000313" key="18">
    <source>
        <dbReference type="EMBL" id="CCA71471.1"/>
    </source>
</evidence>
<dbReference type="Pfam" id="PF21137">
    <property type="entry name" value="ANM3_C2H2_Zf"/>
    <property type="match status" value="1"/>
</dbReference>
<dbReference type="OMA" id="MAPSQCK"/>
<evidence type="ECO:0000256" key="10">
    <source>
        <dbReference type="ARBA" id="ARBA00047384"/>
    </source>
</evidence>
<dbReference type="GO" id="GO:0032259">
    <property type="term" value="P:methylation"/>
    <property type="evidence" value="ECO:0007669"/>
    <property type="project" value="UniProtKB-KW"/>
</dbReference>
<name>G4TJH8_SERID</name>
<feature type="domain" description="Protein arginine N-methyltransferase" evidence="17">
    <location>
        <begin position="407"/>
        <end position="518"/>
    </location>
</feature>
<keyword evidence="8" id="KW-0863">Zinc-finger</keyword>
<keyword evidence="19" id="KW-1185">Reference proteome</keyword>
<dbReference type="STRING" id="1109443.G4TJH8"/>
<dbReference type="InterPro" id="IPR049482">
    <property type="entry name" value="ANM3-like_C2H2_Zf"/>
</dbReference>
<dbReference type="InterPro" id="IPR025799">
    <property type="entry name" value="Arg_MeTrfase"/>
</dbReference>
<evidence type="ECO:0000256" key="8">
    <source>
        <dbReference type="ARBA" id="ARBA00022771"/>
    </source>
</evidence>
<dbReference type="FunFam" id="3.40.50.150:FF:000003">
    <property type="entry name" value="Blast:Protein arginine N-methyltransferase 1"/>
    <property type="match status" value="1"/>
</dbReference>
<dbReference type="PROSITE" id="PS51678">
    <property type="entry name" value="SAM_MT_PRMT"/>
    <property type="match status" value="1"/>
</dbReference>